<sequence length="324" mass="36497">MSNRRWKDVDKSSNDPQKLFAEKFLQDILRYKQSNVVSASVGMDMTVVTKDDMEASSRHSAAGYVNLDSTNIPVIPSLFPLLNNLTENISASQQKPLQKSQKQHSKHLPSCYRNHKKVTLTQYWIPKENEWDETTDGKRIFLGGDEKRAILDKKKNVLAMVPSIMYDRCNMEGSCLLENGDLINLDNDTDAFIKVGGHGRVHNVFGLGSGDQNLVPFVSVAANDLPYGQTIYIPQLDGIDLGEDQKHNGCVRVDDNSWSFNSCQIDLFVLTYVDYLWLDIDERVSAKVMDCKIKNYITKSHLSSVKASINTSIIPSLLEAKFTQ</sequence>
<name>A0A9P6Z6C0_9FUNG</name>
<gene>
    <name evidence="1" type="ORF">G6F50_004670</name>
</gene>
<reference evidence="1 2" key="1">
    <citation type="journal article" date="2020" name="Microb. Genom.">
        <title>Genetic diversity of clinical and environmental Mucorales isolates obtained from an investigation of mucormycosis cases among solid organ transplant recipients.</title>
        <authorList>
            <person name="Nguyen M.H."/>
            <person name="Kaul D."/>
            <person name="Muto C."/>
            <person name="Cheng S.J."/>
            <person name="Richter R.A."/>
            <person name="Bruno V.M."/>
            <person name="Liu G."/>
            <person name="Beyhan S."/>
            <person name="Sundermann A.J."/>
            <person name="Mounaud S."/>
            <person name="Pasculle A.W."/>
            <person name="Nierman W.C."/>
            <person name="Driscoll E."/>
            <person name="Cumbie R."/>
            <person name="Clancy C.J."/>
            <person name="Dupont C.L."/>
        </authorList>
    </citation>
    <scope>NUCLEOTIDE SEQUENCE [LARGE SCALE GENOMIC DNA]</scope>
    <source>
        <strain evidence="1 2">GL24</strain>
    </source>
</reference>
<evidence type="ECO:0000313" key="1">
    <source>
        <dbReference type="EMBL" id="KAG1571382.1"/>
    </source>
</evidence>
<protein>
    <submittedName>
        <fullName evidence="1">Uncharacterized protein</fullName>
    </submittedName>
</protein>
<organism evidence="1 2">
    <name type="scientific">Rhizopus delemar</name>
    <dbReference type="NCBI Taxonomy" id="936053"/>
    <lineage>
        <taxon>Eukaryota</taxon>
        <taxon>Fungi</taxon>
        <taxon>Fungi incertae sedis</taxon>
        <taxon>Mucoromycota</taxon>
        <taxon>Mucoromycotina</taxon>
        <taxon>Mucoromycetes</taxon>
        <taxon>Mucorales</taxon>
        <taxon>Mucorineae</taxon>
        <taxon>Rhizopodaceae</taxon>
        <taxon>Rhizopus</taxon>
    </lineage>
</organism>
<keyword evidence="2" id="KW-1185">Reference proteome</keyword>
<dbReference type="CDD" id="cd22785">
    <property type="entry name" value="DPBB_MltA-like"/>
    <property type="match status" value="1"/>
</dbReference>
<dbReference type="OMA" id="SWSFDSC"/>
<dbReference type="EMBL" id="JAANIU010000574">
    <property type="protein sequence ID" value="KAG1571382.1"/>
    <property type="molecule type" value="Genomic_DNA"/>
</dbReference>
<evidence type="ECO:0000313" key="2">
    <source>
        <dbReference type="Proteomes" id="UP000740926"/>
    </source>
</evidence>
<dbReference type="Proteomes" id="UP000740926">
    <property type="component" value="Unassembled WGS sequence"/>
</dbReference>
<comment type="caution">
    <text evidence="1">The sequence shown here is derived from an EMBL/GenBank/DDBJ whole genome shotgun (WGS) entry which is preliminary data.</text>
</comment>
<proteinExistence type="predicted"/>
<dbReference type="AlphaFoldDB" id="A0A9P6Z6C0"/>
<accession>A0A9P6Z6C0</accession>